<dbReference type="EMBL" id="AEEC02000055">
    <property type="protein sequence ID" value="EOA02297.1"/>
    <property type="molecule type" value="Genomic_DNA"/>
</dbReference>
<reference evidence="1 2" key="1">
    <citation type="journal article" date="2013" name="Front. Microbiol.">
        <title>The genome of the endophytic bacterium H. frisingense GSF30(T) identifies diverse strategies in the Herbaspirillum genus to interact with plants.</title>
        <authorList>
            <person name="Straub D."/>
            <person name="Rothballer M."/>
            <person name="Hartmann A."/>
            <person name="Ludewig U."/>
        </authorList>
    </citation>
    <scope>NUCLEOTIDE SEQUENCE [LARGE SCALE GENOMIC DNA]</scope>
    <source>
        <strain evidence="1 2">GSF30</strain>
    </source>
</reference>
<evidence type="ECO:0000313" key="1">
    <source>
        <dbReference type="EMBL" id="EOA02297.1"/>
    </source>
</evidence>
<organism evidence="1 2">
    <name type="scientific">Herbaspirillum frisingense GSF30</name>
    <dbReference type="NCBI Taxonomy" id="864073"/>
    <lineage>
        <taxon>Bacteria</taxon>
        <taxon>Pseudomonadati</taxon>
        <taxon>Pseudomonadota</taxon>
        <taxon>Betaproteobacteria</taxon>
        <taxon>Burkholderiales</taxon>
        <taxon>Oxalobacteraceae</taxon>
        <taxon>Herbaspirillum</taxon>
    </lineage>
</organism>
<proteinExistence type="predicted"/>
<comment type="caution">
    <text evidence="1">The sequence shown here is derived from an EMBL/GenBank/DDBJ whole genome shotgun (WGS) entry which is preliminary data.</text>
</comment>
<sequence length="84" mass="9592">MHTSRIKFFKGFQIEVTVTRYAEDCCVFTNIRRFARISATGGDVIFAQWVDLRARSSAMAFQYAFVRAHSEIEKRGVHGELTGT</sequence>
<dbReference type="AlphaFoldDB" id="A0AAI9IA33"/>
<protein>
    <submittedName>
        <fullName evidence="1">Uncharacterized protein</fullName>
    </submittedName>
</protein>
<evidence type="ECO:0000313" key="2">
    <source>
        <dbReference type="Proteomes" id="UP000006772"/>
    </source>
</evidence>
<gene>
    <name evidence="1" type="ORF">HFRIS_023232</name>
</gene>
<dbReference type="Proteomes" id="UP000006772">
    <property type="component" value="Unassembled WGS sequence"/>
</dbReference>
<accession>A0AAI9IA33</accession>
<name>A0AAI9IA33_9BURK</name>